<evidence type="ECO:0000313" key="2">
    <source>
        <dbReference type="EMBL" id="MBP2477132.1"/>
    </source>
</evidence>
<name>A0ABS5AL75_9PSEU</name>
<evidence type="ECO:0000313" key="3">
    <source>
        <dbReference type="Proteomes" id="UP001519363"/>
    </source>
</evidence>
<keyword evidence="3" id="KW-1185">Reference proteome</keyword>
<gene>
    <name evidence="2" type="ORF">JOF53_006004</name>
</gene>
<protein>
    <submittedName>
        <fullName evidence="2">Uncharacterized protein</fullName>
    </submittedName>
</protein>
<dbReference type="RefSeq" id="WP_143343118.1">
    <property type="nucleotide sequence ID" value="NZ_JAGIOO010000001.1"/>
</dbReference>
<feature type="signal peptide" evidence="1">
    <location>
        <begin position="1"/>
        <end position="29"/>
    </location>
</feature>
<keyword evidence="1" id="KW-0732">Signal</keyword>
<dbReference type="EMBL" id="JAGIOO010000001">
    <property type="protein sequence ID" value="MBP2477132.1"/>
    <property type="molecule type" value="Genomic_DNA"/>
</dbReference>
<sequence>MRRAHRLLVAGLVTAVLGGALTGAPLAAADAGPVMTVRGSAGGTLPGQFGPMAGDPVRFTVDATAPFTDPLRPRGTFQVSHHKPDGSLLARFSGEVTSLHAVGQVGILTGTVTWAEHPGAPQVEFVGKPVSLTVQDEGVRGDRIGWVWGFFGEPVSRLQGTAPVLRLSDGGFTVRGPVAPRAAGQVATGRVAGKSAAGPAAGELAAGQAAAGPSAAEVRADAAGQVLAGHVTGTSEDPEFQGDPLSFTVAARTAPGAAPGTATGEFHVVHEKAGGGLVADFRGELTCLVVAGRIGFATGVVRASADPSHVGLEVSFSVYDGARGDRLGWLWGLPGSEPVNDCQGFTPFFTPERGGFFTRGM</sequence>
<dbReference type="Proteomes" id="UP001519363">
    <property type="component" value="Unassembled WGS sequence"/>
</dbReference>
<feature type="chain" id="PRO_5046739031" evidence="1">
    <location>
        <begin position="30"/>
        <end position="361"/>
    </location>
</feature>
<reference evidence="2 3" key="1">
    <citation type="submission" date="2021-03" db="EMBL/GenBank/DDBJ databases">
        <title>Sequencing the genomes of 1000 actinobacteria strains.</title>
        <authorList>
            <person name="Klenk H.-P."/>
        </authorList>
    </citation>
    <scope>NUCLEOTIDE SEQUENCE [LARGE SCALE GENOMIC DNA]</scope>
    <source>
        <strain evidence="2 3">DSM 44580</strain>
    </source>
</reference>
<organism evidence="2 3">
    <name type="scientific">Crossiella equi</name>
    <dbReference type="NCBI Taxonomy" id="130796"/>
    <lineage>
        <taxon>Bacteria</taxon>
        <taxon>Bacillati</taxon>
        <taxon>Actinomycetota</taxon>
        <taxon>Actinomycetes</taxon>
        <taxon>Pseudonocardiales</taxon>
        <taxon>Pseudonocardiaceae</taxon>
        <taxon>Crossiella</taxon>
    </lineage>
</organism>
<proteinExistence type="predicted"/>
<evidence type="ECO:0000256" key="1">
    <source>
        <dbReference type="SAM" id="SignalP"/>
    </source>
</evidence>
<comment type="caution">
    <text evidence="2">The sequence shown here is derived from an EMBL/GenBank/DDBJ whole genome shotgun (WGS) entry which is preliminary data.</text>
</comment>
<accession>A0ABS5AL75</accession>